<dbReference type="AlphaFoldDB" id="A0AAW1JRY1"/>
<organism evidence="2 3">
    <name type="scientific">Saponaria officinalis</name>
    <name type="common">Common soapwort</name>
    <name type="synonym">Lychnis saponaria</name>
    <dbReference type="NCBI Taxonomy" id="3572"/>
    <lineage>
        <taxon>Eukaryota</taxon>
        <taxon>Viridiplantae</taxon>
        <taxon>Streptophyta</taxon>
        <taxon>Embryophyta</taxon>
        <taxon>Tracheophyta</taxon>
        <taxon>Spermatophyta</taxon>
        <taxon>Magnoliopsida</taxon>
        <taxon>eudicotyledons</taxon>
        <taxon>Gunneridae</taxon>
        <taxon>Pentapetalae</taxon>
        <taxon>Caryophyllales</taxon>
        <taxon>Caryophyllaceae</taxon>
        <taxon>Caryophylleae</taxon>
        <taxon>Saponaria</taxon>
    </lineage>
</organism>
<dbReference type="EMBL" id="JBDFQZ010000007">
    <property type="protein sequence ID" value="KAK9706954.1"/>
    <property type="molecule type" value="Genomic_DNA"/>
</dbReference>
<protein>
    <submittedName>
        <fullName evidence="2">Uncharacterized protein</fullName>
    </submittedName>
</protein>
<evidence type="ECO:0000313" key="3">
    <source>
        <dbReference type="Proteomes" id="UP001443914"/>
    </source>
</evidence>
<keyword evidence="3" id="KW-1185">Reference proteome</keyword>
<sequence length="159" mass="17633">MVFLCPCGNEPLIKGVTGKGKNERNNRIPNCLLYSFEDELRQCPCGRGFCRNDFRGPHKFWCCCILGNPCGFREKIVQTWQPPSYLSQSPSARSQSSPSLEVSGSGEASSNYTPTSSNSQVSPSRRTSGLLLKALQVTRENEAYYLDIIKDLANVSLDD</sequence>
<reference evidence="2" key="1">
    <citation type="submission" date="2024-03" db="EMBL/GenBank/DDBJ databases">
        <title>WGS assembly of Saponaria officinalis var. Norfolk2.</title>
        <authorList>
            <person name="Jenkins J."/>
            <person name="Shu S."/>
            <person name="Grimwood J."/>
            <person name="Barry K."/>
            <person name="Goodstein D."/>
            <person name="Schmutz J."/>
            <person name="Leebens-Mack J."/>
            <person name="Osbourn A."/>
        </authorList>
    </citation>
    <scope>NUCLEOTIDE SEQUENCE [LARGE SCALE GENOMIC DNA]</scope>
    <source>
        <strain evidence="2">JIC</strain>
    </source>
</reference>
<feature type="region of interest" description="Disordered" evidence="1">
    <location>
        <begin position="83"/>
        <end position="124"/>
    </location>
</feature>
<dbReference type="Proteomes" id="UP001443914">
    <property type="component" value="Unassembled WGS sequence"/>
</dbReference>
<feature type="compositionally biased region" description="Low complexity" evidence="1">
    <location>
        <begin position="83"/>
        <end position="100"/>
    </location>
</feature>
<proteinExistence type="predicted"/>
<name>A0AAW1JRY1_SAPOF</name>
<feature type="compositionally biased region" description="Polar residues" evidence="1">
    <location>
        <begin position="106"/>
        <end position="124"/>
    </location>
</feature>
<gene>
    <name evidence="2" type="ORF">RND81_07G163300</name>
</gene>
<comment type="caution">
    <text evidence="2">The sequence shown here is derived from an EMBL/GenBank/DDBJ whole genome shotgun (WGS) entry which is preliminary data.</text>
</comment>
<accession>A0AAW1JRY1</accession>
<evidence type="ECO:0000313" key="2">
    <source>
        <dbReference type="EMBL" id="KAK9706954.1"/>
    </source>
</evidence>
<evidence type="ECO:0000256" key="1">
    <source>
        <dbReference type="SAM" id="MobiDB-lite"/>
    </source>
</evidence>